<dbReference type="GO" id="GO:0004635">
    <property type="term" value="F:phosphoribosyl-AMP cyclohydrolase activity"/>
    <property type="evidence" value="ECO:0007669"/>
    <property type="project" value="UniProtKB-UniRule"/>
</dbReference>
<dbReference type="FunFam" id="3.10.20.810:FF:000001">
    <property type="entry name" value="Histidine biosynthesis bifunctional protein HisIE"/>
    <property type="match status" value="1"/>
</dbReference>
<dbReference type="GO" id="GO:0000105">
    <property type="term" value="P:L-histidine biosynthetic process"/>
    <property type="evidence" value="ECO:0007669"/>
    <property type="project" value="UniProtKB-UniRule"/>
</dbReference>
<dbReference type="GO" id="GO:0005737">
    <property type="term" value="C:cytoplasm"/>
    <property type="evidence" value="ECO:0007669"/>
    <property type="project" value="UniProtKB-SubCell"/>
</dbReference>
<name>A0A841RD24_9SPIO</name>
<evidence type="ECO:0000313" key="14">
    <source>
        <dbReference type="Proteomes" id="UP000587760"/>
    </source>
</evidence>
<dbReference type="PANTHER" id="PTHR42945:SF1">
    <property type="entry name" value="HISTIDINE BIOSYNTHESIS BIFUNCTIONAL PROTEIN HIS7"/>
    <property type="match status" value="1"/>
</dbReference>
<feature type="binding site" evidence="11">
    <location>
        <position position="93"/>
    </location>
    <ligand>
        <name>Zn(2+)</name>
        <dbReference type="ChEBI" id="CHEBI:29105"/>
        <note>ligand shared between dimeric partners</note>
    </ligand>
</feature>
<dbReference type="GO" id="GO:0008270">
    <property type="term" value="F:zinc ion binding"/>
    <property type="evidence" value="ECO:0007669"/>
    <property type="project" value="UniProtKB-UniRule"/>
</dbReference>
<reference evidence="13 14" key="1">
    <citation type="submission" date="2020-08" db="EMBL/GenBank/DDBJ databases">
        <title>Genomic Encyclopedia of Type Strains, Phase IV (KMG-IV): sequencing the most valuable type-strain genomes for metagenomic binning, comparative biology and taxonomic classification.</title>
        <authorList>
            <person name="Goeker M."/>
        </authorList>
    </citation>
    <scope>NUCLEOTIDE SEQUENCE [LARGE SCALE GENOMIC DNA]</scope>
    <source>
        <strain evidence="13 14">DSM 2461</strain>
    </source>
</reference>
<keyword evidence="11" id="KW-0862">Zinc</keyword>
<evidence type="ECO:0000313" key="13">
    <source>
        <dbReference type="EMBL" id="MBB6481291.1"/>
    </source>
</evidence>
<dbReference type="InterPro" id="IPR002496">
    <property type="entry name" value="PRib_AMP_CycHydrolase_dom"/>
</dbReference>
<keyword evidence="8 11" id="KW-0028">Amino-acid biosynthesis</keyword>
<sequence>MIEPDFSKPADGLLPAIAQDFETGEILMQAYMNRESWEETLKSGYAVYYSRSRKELWKKGATSGNLQEIKEIRLDCDCDAILLKVNQIGGVACHTGRRSCFFNVAVPLKP</sequence>
<dbReference type="GO" id="GO:0000287">
    <property type="term" value="F:magnesium ion binding"/>
    <property type="evidence" value="ECO:0007669"/>
    <property type="project" value="UniProtKB-UniRule"/>
</dbReference>
<dbReference type="PANTHER" id="PTHR42945">
    <property type="entry name" value="HISTIDINE BIOSYNTHESIS BIFUNCTIONAL PROTEIN"/>
    <property type="match status" value="1"/>
</dbReference>
<comment type="pathway">
    <text evidence="3 11">Amino-acid biosynthesis; L-histidine biosynthesis; L-histidine from 5-phospho-alpha-D-ribose 1-diphosphate: step 3/9.</text>
</comment>
<comment type="subunit">
    <text evidence="11">Homodimer.</text>
</comment>
<evidence type="ECO:0000256" key="7">
    <source>
        <dbReference type="ARBA" id="ARBA00022490"/>
    </source>
</evidence>
<feature type="binding site" evidence="11">
    <location>
        <position position="77"/>
    </location>
    <ligand>
        <name>Mg(2+)</name>
        <dbReference type="ChEBI" id="CHEBI:18420"/>
    </ligand>
</feature>
<comment type="similarity">
    <text evidence="11">Belongs to the PRA-CH family.</text>
</comment>
<comment type="cofactor">
    <cofactor evidence="11">
        <name>Zn(2+)</name>
        <dbReference type="ChEBI" id="CHEBI:29105"/>
    </cofactor>
    <text evidence="11">Binds 1 zinc ion per subunit.</text>
</comment>
<comment type="cofactor">
    <cofactor evidence="11">
        <name>Mg(2+)</name>
        <dbReference type="ChEBI" id="CHEBI:18420"/>
    </cofactor>
    <text evidence="11">Binds 1 Mg(2+) ion per subunit.</text>
</comment>
<feature type="binding site" evidence="11">
    <location>
        <position position="75"/>
    </location>
    <ligand>
        <name>Mg(2+)</name>
        <dbReference type="ChEBI" id="CHEBI:18420"/>
    </ligand>
</feature>
<comment type="catalytic activity">
    <reaction evidence="2">
        <text>1-(5-phospho-beta-D-ribosyl)-ATP + H2O = 1-(5-phospho-beta-D-ribosyl)-5'-AMP + diphosphate + H(+)</text>
        <dbReference type="Rhea" id="RHEA:22828"/>
        <dbReference type="ChEBI" id="CHEBI:15377"/>
        <dbReference type="ChEBI" id="CHEBI:15378"/>
        <dbReference type="ChEBI" id="CHEBI:33019"/>
        <dbReference type="ChEBI" id="CHEBI:59457"/>
        <dbReference type="ChEBI" id="CHEBI:73183"/>
        <dbReference type="EC" id="3.6.1.31"/>
    </reaction>
</comment>
<keyword evidence="11" id="KW-0460">Magnesium</keyword>
<keyword evidence="11" id="KW-0479">Metal-binding</keyword>
<feature type="binding site" evidence="11">
    <location>
        <position position="79"/>
    </location>
    <ligand>
        <name>Mg(2+)</name>
        <dbReference type="ChEBI" id="CHEBI:18420"/>
    </ligand>
</feature>
<evidence type="ECO:0000256" key="10">
    <source>
        <dbReference type="ARBA" id="ARBA00023102"/>
    </source>
</evidence>
<evidence type="ECO:0000256" key="3">
    <source>
        <dbReference type="ARBA" id="ARBA00005169"/>
    </source>
</evidence>
<dbReference type="HAMAP" id="MF_01021">
    <property type="entry name" value="HisI"/>
    <property type="match status" value="1"/>
</dbReference>
<dbReference type="AlphaFoldDB" id="A0A841RD24"/>
<evidence type="ECO:0000259" key="12">
    <source>
        <dbReference type="Pfam" id="PF01502"/>
    </source>
</evidence>
<feature type="binding site" evidence="11">
    <location>
        <position position="76"/>
    </location>
    <ligand>
        <name>Zn(2+)</name>
        <dbReference type="ChEBI" id="CHEBI:29105"/>
        <note>ligand shared between dimeric partners</note>
    </ligand>
</feature>
<evidence type="ECO:0000256" key="5">
    <source>
        <dbReference type="ARBA" id="ARBA00007731"/>
    </source>
</evidence>
<dbReference type="Gene3D" id="3.10.20.810">
    <property type="entry name" value="Phosphoribosyl-AMP cyclohydrolase"/>
    <property type="match status" value="1"/>
</dbReference>
<dbReference type="InterPro" id="IPR038019">
    <property type="entry name" value="PRib_AMP_CycHydrolase_sf"/>
</dbReference>
<dbReference type="EC" id="3.5.4.19" evidence="11"/>
<dbReference type="EMBL" id="JACHGJ010000006">
    <property type="protein sequence ID" value="MBB6481291.1"/>
    <property type="molecule type" value="Genomic_DNA"/>
</dbReference>
<keyword evidence="7 11" id="KW-0963">Cytoplasm</keyword>
<feature type="domain" description="Phosphoribosyl-AMP cyclohydrolase" evidence="12">
    <location>
        <begin position="28"/>
        <end position="102"/>
    </location>
</feature>
<evidence type="ECO:0000256" key="9">
    <source>
        <dbReference type="ARBA" id="ARBA00022801"/>
    </source>
</evidence>
<evidence type="ECO:0000256" key="8">
    <source>
        <dbReference type="ARBA" id="ARBA00022605"/>
    </source>
</evidence>
<dbReference type="SUPFAM" id="SSF141734">
    <property type="entry name" value="HisI-like"/>
    <property type="match status" value="1"/>
</dbReference>
<dbReference type="RefSeq" id="WP_184747544.1">
    <property type="nucleotide sequence ID" value="NZ_JACHGJ010000006.1"/>
</dbReference>
<comment type="catalytic activity">
    <reaction evidence="1 11">
        <text>1-(5-phospho-beta-D-ribosyl)-5'-AMP + H2O = 1-(5-phospho-beta-D-ribosyl)-5-[(5-phospho-beta-D-ribosylamino)methylideneamino]imidazole-4-carboxamide</text>
        <dbReference type="Rhea" id="RHEA:20049"/>
        <dbReference type="ChEBI" id="CHEBI:15377"/>
        <dbReference type="ChEBI" id="CHEBI:58435"/>
        <dbReference type="ChEBI" id="CHEBI:59457"/>
        <dbReference type="EC" id="3.5.4.19"/>
    </reaction>
</comment>
<comment type="similarity">
    <text evidence="6">In the N-terminal section; belongs to the PRA-CH family.</text>
</comment>
<protein>
    <recommendedName>
        <fullName evidence="11">Phosphoribosyl-AMP cyclohydrolase</fullName>
        <shortName evidence="11">PRA-CH</shortName>
        <ecNumber evidence="11">3.5.4.19</ecNumber>
    </recommendedName>
</protein>
<keyword evidence="10 11" id="KW-0368">Histidine biosynthesis</keyword>
<evidence type="ECO:0000256" key="1">
    <source>
        <dbReference type="ARBA" id="ARBA00000024"/>
    </source>
</evidence>
<dbReference type="UniPathway" id="UPA00031">
    <property type="reaction ID" value="UER00008"/>
</dbReference>
<organism evidence="13 14">
    <name type="scientific">Spirochaeta isovalerica</name>
    <dbReference type="NCBI Taxonomy" id="150"/>
    <lineage>
        <taxon>Bacteria</taxon>
        <taxon>Pseudomonadati</taxon>
        <taxon>Spirochaetota</taxon>
        <taxon>Spirochaetia</taxon>
        <taxon>Spirochaetales</taxon>
        <taxon>Spirochaetaceae</taxon>
        <taxon>Spirochaeta</taxon>
    </lineage>
</organism>
<evidence type="ECO:0000256" key="2">
    <source>
        <dbReference type="ARBA" id="ARBA00001460"/>
    </source>
</evidence>
<keyword evidence="14" id="KW-1185">Reference proteome</keyword>
<proteinExistence type="inferred from homology"/>
<evidence type="ECO:0000256" key="4">
    <source>
        <dbReference type="ARBA" id="ARBA00005204"/>
    </source>
</evidence>
<dbReference type="Pfam" id="PF01502">
    <property type="entry name" value="PRA-CH"/>
    <property type="match status" value="1"/>
</dbReference>
<comment type="caution">
    <text evidence="13">The sequence shown here is derived from an EMBL/GenBank/DDBJ whole genome shotgun (WGS) entry which is preliminary data.</text>
</comment>
<comment type="pathway">
    <text evidence="4">Amino-acid biosynthesis; L-histidine biosynthesis; L-histidine from 5-phospho-alpha-D-ribose 1-diphosphate: step 2/9.</text>
</comment>
<dbReference type="InterPro" id="IPR026660">
    <property type="entry name" value="PRA-CH"/>
</dbReference>
<keyword evidence="9 11" id="KW-0378">Hydrolase</keyword>
<dbReference type="GO" id="GO:0004636">
    <property type="term" value="F:phosphoribosyl-ATP diphosphatase activity"/>
    <property type="evidence" value="ECO:0007669"/>
    <property type="project" value="UniProtKB-EC"/>
</dbReference>
<dbReference type="NCBIfam" id="NF000768">
    <property type="entry name" value="PRK00051.1"/>
    <property type="match status" value="1"/>
</dbReference>
<comment type="function">
    <text evidence="11">Catalyzes the hydrolysis of the adenine ring of phosphoribosyl-AMP.</text>
</comment>
<dbReference type="Proteomes" id="UP000587760">
    <property type="component" value="Unassembled WGS sequence"/>
</dbReference>
<feature type="binding site" evidence="11">
    <location>
        <position position="100"/>
    </location>
    <ligand>
        <name>Zn(2+)</name>
        <dbReference type="ChEBI" id="CHEBI:29105"/>
        <note>ligand shared between dimeric partners</note>
    </ligand>
</feature>
<gene>
    <name evidence="11" type="primary">hisI</name>
    <name evidence="13" type="ORF">HNR50_002971</name>
</gene>
<evidence type="ECO:0000256" key="6">
    <source>
        <dbReference type="ARBA" id="ARBA00008299"/>
    </source>
</evidence>
<evidence type="ECO:0000256" key="11">
    <source>
        <dbReference type="HAMAP-Rule" id="MF_01021"/>
    </source>
</evidence>
<accession>A0A841RD24</accession>
<comment type="similarity">
    <text evidence="5">In the C-terminal section; belongs to the PRA-PH family.</text>
</comment>
<comment type="subcellular location">
    <subcellularLocation>
        <location evidence="11">Cytoplasm</location>
    </subcellularLocation>
</comment>